<comment type="caution">
    <text evidence="5">The sequence shown here is derived from an EMBL/GenBank/DDBJ whole genome shotgun (WGS) entry which is preliminary data.</text>
</comment>
<name>A0ABR2I3T8_9PEZI</name>
<dbReference type="PANTHER" id="PTHR43016">
    <property type="entry name" value="PRESEQUENCE PROTEASE"/>
    <property type="match status" value="1"/>
</dbReference>
<keyword evidence="2" id="KW-1133">Transmembrane helix</keyword>
<gene>
    <name evidence="5" type="ORF">PGQ11_012685</name>
</gene>
<evidence type="ECO:0000313" key="5">
    <source>
        <dbReference type="EMBL" id="KAK8856773.1"/>
    </source>
</evidence>
<evidence type="ECO:0000256" key="2">
    <source>
        <dbReference type="SAM" id="Phobius"/>
    </source>
</evidence>
<proteinExistence type="predicted"/>
<reference evidence="5 6" key="1">
    <citation type="journal article" date="2024" name="IMA Fungus">
        <title>Apiospora arundinis, a panoply of carbohydrate-active enzymes and secondary metabolites.</title>
        <authorList>
            <person name="Sorensen T."/>
            <person name="Petersen C."/>
            <person name="Muurmann A.T."/>
            <person name="Christiansen J.V."/>
            <person name="Brundto M.L."/>
            <person name="Overgaard C.K."/>
            <person name="Boysen A.T."/>
            <person name="Wollenberg R.D."/>
            <person name="Larsen T.O."/>
            <person name="Sorensen J.L."/>
            <person name="Nielsen K.L."/>
            <person name="Sondergaard T.E."/>
        </authorList>
    </citation>
    <scope>NUCLEOTIDE SEQUENCE [LARGE SCALE GENOMIC DNA]</scope>
    <source>
        <strain evidence="5 6">AAU 773</strain>
    </source>
</reference>
<evidence type="ECO:0000259" key="3">
    <source>
        <dbReference type="Pfam" id="PF00675"/>
    </source>
</evidence>
<dbReference type="InterPro" id="IPR011765">
    <property type="entry name" value="Pept_M16_N"/>
</dbReference>
<dbReference type="SUPFAM" id="SSF63411">
    <property type="entry name" value="LuxS/MPP-like metallohydrolase"/>
    <property type="match status" value="4"/>
</dbReference>
<protein>
    <submittedName>
        <fullName evidence="5">Metalloenzyme LuxS/M16 peptidase-like protein</fullName>
    </submittedName>
</protein>
<feature type="domain" description="Peptidase M16 N-terminal" evidence="3">
    <location>
        <begin position="103"/>
        <end position="190"/>
    </location>
</feature>
<feature type="region of interest" description="Disordered" evidence="1">
    <location>
        <begin position="1059"/>
        <end position="1093"/>
    </location>
</feature>
<evidence type="ECO:0000313" key="6">
    <source>
        <dbReference type="Proteomes" id="UP001390339"/>
    </source>
</evidence>
<keyword evidence="6" id="KW-1185">Reference proteome</keyword>
<sequence>MTTRPLPYSRTILFGVLAIVLALVLQHYSIHIWQPLDFSTRSIHTKMASPRFKKLQSFGLDYAKSTTITQYESERSGMRVVVVDRIGPKVYGYFTLATEIFDDSGAPHTLEHLVFTGSKTYAYKGLLDKLASRAYGYTNAWTAIDHTAYTLETAGWAGFAQTLPVYLEHLLKPTLKDEACLTEVHHIDGEGNDAGVVYSEMQALQNTSGELMNKKTRALLYPPGVGFRYETGGMMDPLRVLTPERIREFHRQMYTSKNLCLLIIGQVDHADLLKTLDTFETTIEDDMPSPSEPFKRPWVDSEQPPPIKETVVETVEFPEEDESSGDCVIAFFGPPFHDSISATALECLLTYLCGSSVSVLENIMVEREELASSISYYIDYRPDSIIWFQPTGVSTEKLEFVEKRLHSLLEETASKPLDMTYMKECILRSQRQIRYYAESREDFYSDNIIQDYLFGNRDGSTLEEMKTLEEHDVIEAWTDEQWRAFMKKWMVDAPHISVLGKPSQALADKLKEDETARIQKRKEELGTDGLAEKKRLLEDAKKKNDVDIPESVLQQWPIPPAESIPFIQSLTARSGLARKAGVTDNAAQQVIDKAEPGSQLFIQFESVPTNFVQVVLHVGTTDIPVKYKPLVTLFNDYFFNTPILRDGKRVEFEEVVMELEKDTVDYSIEFAHRYGDTESVVIKMQIEPENYTKAIDWLKTLMFDSVFDVTRLRATISKQLADIPYEKRDGRAMASEVEMAIHNEPTSLLVSKRALVKAVYLRRLKKLLEHEPDTVVSWFEALRKSLFQFSNIRALVIADIVNGKLPQPVKSWDTLTQMLEPAPLTNTPIVKPYSLLNEEGRQPGSVGAVLLPMTSIDSSFSVSTARGLTSWSDPSVPALLVAIQYLETVEGPLWNAVRGNGLAYGVFIAKEVDGGYIHFKTYRSPNAAKAITAAKDAISSLADGSVPFEKPMIEGAISQIISLQADEQATLWAAAAQNFVVGVVRGLEPDFNQKLLAKIRNVTEDQIRDAIKKFILPCFDPATSNVIVTCAPIMVENQATEFGAMGYKTQTKQLADYYEAYGLEAGEGEEEEDDDDEDDEEGDSEDGSDSDDD</sequence>
<dbReference type="Pfam" id="PF05193">
    <property type="entry name" value="Peptidase_M16_C"/>
    <property type="match status" value="1"/>
</dbReference>
<dbReference type="Pfam" id="PF00675">
    <property type="entry name" value="Peptidase_M16"/>
    <property type="match status" value="1"/>
</dbReference>
<feature type="compositionally biased region" description="Acidic residues" evidence="1">
    <location>
        <begin position="1066"/>
        <end position="1093"/>
    </location>
</feature>
<evidence type="ECO:0000259" key="4">
    <source>
        <dbReference type="Pfam" id="PF05193"/>
    </source>
</evidence>
<feature type="domain" description="Peptidase M16 C-terminal" evidence="4">
    <location>
        <begin position="241"/>
        <end position="421"/>
    </location>
</feature>
<dbReference type="InterPro" id="IPR011249">
    <property type="entry name" value="Metalloenz_LuxS/M16"/>
</dbReference>
<organism evidence="5 6">
    <name type="scientific">Apiospora arundinis</name>
    <dbReference type="NCBI Taxonomy" id="335852"/>
    <lineage>
        <taxon>Eukaryota</taxon>
        <taxon>Fungi</taxon>
        <taxon>Dikarya</taxon>
        <taxon>Ascomycota</taxon>
        <taxon>Pezizomycotina</taxon>
        <taxon>Sordariomycetes</taxon>
        <taxon>Xylariomycetidae</taxon>
        <taxon>Amphisphaeriales</taxon>
        <taxon>Apiosporaceae</taxon>
        <taxon>Apiospora</taxon>
    </lineage>
</organism>
<dbReference type="PANTHER" id="PTHR43016:SF16">
    <property type="entry name" value="METALLOPROTEASE, PUTATIVE (AFU_ORTHOLOGUE AFUA_4G07610)-RELATED"/>
    <property type="match status" value="1"/>
</dbReference>
<dbReference type="InterPro" id="IPR007863">
    <property type="entry name" value="Peptidase_M16_C"/>
</dbReference>
<feature type="region of interest" description="Disordered" evidence="1">
    <location>
        <begin position="283"/>
        <end position="303"/>
    </location>
</feature>
<feature type="transmembrane region" description="Helical" evidence="2">
    <location>
        <begin position="12"/>
        <end position="33"/>
    </location>
</feature>
<keyword evidence="2" id="KW-0812">Transmembrane</keyword>
<keyword evidence="2" id="KW-0472">Membrane</keyword>
<dbReference type="Proteomes" id="UP001390339">
    <property type="component" value="Unassembled WGS sequence"/>
</dbReference>
<dbReference type="EMBL" id="JAPCWZ010000007">
    <property type="protein sequence ID" value="KAK8856773.1"/>
    <property type="molecule type" value="Genomic_DNA"/>
</dbReference>
<accession>A0ABR2I3T8</accession>
<dbReference type="Gene3D" id="3.30.830.10">
    <property type="entry name" value="Metalloenzyme, LuxS/M16 peptidase-like"/>
    <property type="match status" value="4"/>
</dbReference>
<evidence type="ECO:0000256" key="1">
    <source>
        <dbReference type="SAM" id="MobiDB-lite"/>
    </source>
</evidence>